<dbReference type="Proteomes" id="UP000198598">
    <property type="component" value="Unassembled WGS sequence"/>
</dbReference>
<keyword evidence="1" id="KW-0031">Aminopeptidase</keyword>
<gene>
    <name evidence="1" type="ORF">SAMN05216167_11082</name>
</gene>
<dbReference type="RefSeq" id="WP_093830325.1">
    <property type="nucleotide sequence ID" value="NZ_FOLQ01000010.1"/>
</dbReference>
<organism evidence="1 2">
    <name type="scientific">Spirosoma endophyticum</name>
    <dbReference type="NCBI Taxonomy" id="662367"/>
    <lineage>
        <taxon>Bacteria</taxon>
        <taxon>Pseudomonadati</taxon>
        <taxon>Bacteroidota</taxon>
        <taxon>Cytophagia</taxon>
        <taxon>Cytophagales</taxon>
        <taxon>Cytophagaceae</taxon>
        <taxon>Spirosoma</taxon>
    </lineage>
</organism>
<protein>
    <submittedName>
        <fullName evidence="1">Predicted aminopeptidase</fullName>
    </submittedName>
</protein>
<dbReference type="Pfam" id="PF10023">
    <property type="entry name" value="Aminopep"/>
    <property type="match status" value="1"/>
</dbReference>
<dbReference type="GO" id="GO:0004177">
    <property type="term" value="F:aminopeptidase activity"/>
    <property type="evidence" value="ECO:0007669"/>
    <property type="project" value="UniProtKB-KW"/>
</dbReference>
<sequence>MRRKIALVTIGVLAVLVVWQWELVSYGWMQARGQVRILWNTKPVAEVLADPAYPDSLKKKIELIREIKRFSIDSLGLDKSGSYESFYDQEGKPILWVITAAEPYQLIARQWHFPIIGTFSYKGFFEKDRADSTVSELKREGFDTRVGEVSAWSTLGFLNDPILSSFLERSEGSLAELIIHELTHGTLFVKNSLEYNENLADFVGEYGALRFLAQKYGKASAPYQNYLATKAFYERYDSHVLCGTQTLDSLYRTFKPTTPIAVKDSLKWQTIEQIVVSSDTITDQRSKSSVRSIKKRRPGKLNLPNNAYFIGYLTYRKQQNRFRQEFENKFGGDFKRYLTYLKETYPSL</sequence>
<keyword evidence="1" id="KW-0378">Hydrolase</keyword>
<dbReference type="AlphaFoldDB" id="A0A1I1XSH6"/>
<dbReference type="STRING" id="662367.SAMN05216167_11082"/>
<keyword evidence="2" id="KW-1185">Reference proteome</keyword>
<evidence type="ECO:0000313" key="1">
    <source>
        <dbReference type="EMBL" id="SFE09588.1"/>
    </source>
</evidence>
<proteinExistence type="predicted"/>
<accession>A0A1I1XSH6</accession>
<name>A0A1I1XSH6_9BACT</name>
<dbReference type="OrthoDB" id="357991at2"/>
<evidence type="ECO:0000313" key="2">
    <source>
        <dbReference type="Proteomes" id="UP000198598"/>
    </source>
</evidence>
<dbReference type="InterPro" id="IPR014553">
    <property type="entry name" value="Aminopept"/>
</dbReference>
<dbReference type="EMBL" id="FOLQ01000010">
    <property type="protein sequence ID" value="SFE09588.1"/>
    <property type="molecule type" value="Genomic_DNA"/>
</dbReference>
<keyword evidence="1" id="KW-0645">Protease</keyword>
<reference evidence="1 2" key="1">
    <citation type="submission" date="2016-10" db="EMBL/GenBank/DDBJ databases">
        <authorList>
            <person name="de Groot N.N."/>
        </authorList>
    </citation>
    <scope>NUCLEOTIDE SEQUENCE [LARGE SCALE GENOMIC DNA]</scope>
    <source>
        <strain evidence="1 2">DSM 26130</strain>
    </source>
</reference>